<protein>
    <recommendedName>
        <fullName evidence="15 16">Multifunctional fusion protein</fullName>
    </recommendedName>
    <domain>
        <recommendedName>
            <fullName evidence="15">Indole-3-glycerol phosphate synthase</fullName>
            <shortName evidence="15">IGPS</shortName>
            <ecNumber evidence="15">4.1.1.48</ecNumber>
        </recommendedName>
    </domain>
    <domain>
        <recommendedName>
            <fullName evidence="16">N-(5'-phosphoribosyl)anthranilate isomerase</fullName>
            <shortName evidence="16">PRAI</shortName>
            <ecNumber evidence="16">5.3.1.24</ecNumber>
        </recommendedName>
    </domain>
</protein>
<keyword evidence="7 15" id="KW-0028">Amino-acid biosynthesis</keyword>
<keyword evidence="8 15" id="KW-0210">Decarboxylase</keyword>
<keyword evidence="13" id="KW-0511">Multifunctional enzyme</keyword>
<evidence type="ECO:0000256" key="7">
    <source>
        <dbReference type="ARBA" id="ARBA00022605"/>
    </source>
</evidence>
<feature type="domain" description="N-(5'phosphoribosyl) anthranilate isomerase (PRAI)" evidence="18">
    <location>
        <begin position="260"/>
        <end position="448"/>
    </location>
</feature>
<comment type="similarity">
    <text evidence="6">In the C-terminal section; belongs to the TrpF family.</text>
</comment>
<dbReference type="RefSeq" id="WP_166410742.1">
    <property type="nucleotide sequence ID" value="NZ_CP049869.1"/>
</dbReference>
<sequence>MAEAIGILGEIVEKKKADLAERYAGVTLDSLRSQAEPTTQSLRAAMAMPRARFILEIKKASPSLGAIRTAADPAVIARGYAGVADGLSVLADGAYFGGSLGDVRAARAEFDGPILAKDFFIDLRQVPEARLAGADAILVMLSVLDDEEATAMIAEGRRLNMDALVEVHDEAEMRRALALDAQLIGINNRDLRDLSIDLATTEKLAALAGDRTIISESGVHSRSDVERLSPHVDGFLVGSSLMKADDPAEAARELVYGRVKLCGLRTPEDAKAARPARYAGLMFIPESPRYISLEEAEALAEAAPPSLLLVGVFRNAPVGEIQVIAERLKLHAVQLHGDEDRSYRDRLRRHLPEGTQIWQAVSAGRPAEEHADADRLLFDNAGGGTGEPFDWAVVEDHPAMIDALVAGGLGAHNARAAYALGCHAIDVGSSVDAQPGTKSHEKIAAVFDALRHPSRKEISCA</sequence>
<comment type="catalytic activity">
    <reaction evidence="2 15">
        <text>1-(2-carboxyphenylamino)-1-deoxy-D-ribulose 5-phosphate + H(+) = (1S,2R)-1-C-(indol-3-yl)glycerol 3-phosphate + CO2 + H2O</text>
        <dbReference type="Rhea" id="RHEA:23476"/>
        <dbReference type="ChEBI" id="CHEBI:15377"/>
        <dbReference type="ChEBI" id="CHEBI:15378"/>
        <dbReference type="ChEBI" id="CHEBI:16526"/>
        <dbReference type="ChEBI" id="CHEBI:58613"/>
        <dbReference type="ChEBI" id="CHEBI:58866"/>
        <dbReference type="EC" id="4.1.1.48"/>
    </reaction>
</comment>
<evidence type="ECO:0000256" key="8">
    <source>
        <dbReference type="ARBA" id="ARBA00022793"/>
    </source>
</evidence>
<name>A0A6G7YNM9_9SPHN</name>
<dbReference type="NCBIfam" id="NF006945">
    <property type="entry name" value="PRK09427.1"/>
    <property type="match status" value="1"/>
</dbReference>
<comment type="function">
    <text evidence="14">Bifunctional enzyme that catalyzes two sequential steps of tryptophan biosynthetic pathway. The first reaction is catalyzed by the isomerase, coded by the TrpF domain; the second reaction is catalyzed by the synthase, coded by the TrpC domain.</text>
</comment>
<keyword evidence="20" id="KW-1185">Reference proteome</keyword>
<evidence type="ECO:0000256" key="5">
    <source>
        <dbReference type="ARBA" id="ARBA00007902"/>
    </source>
</evidence>
<dbReference type="EMBL" id="CP049869">
    <property type="protein sequence ID" value="QIK78348.1"/>
    <property type="molecule type" value="Genomic_DNA"/>
</dbReference>
<dbReference type="GO" id="GO:0000162">
    <property type="term" value="P:L-tryptophan biosynthetic process"/>
    <property type="evidence" value="ECO:0007669"/>
    <property type="project" value="UniProtKB-UniRule"/>
</dbReference>
<dbReference type="Pfam" id="PF00218">
    <property type="entry name" value="IGPS"/>
    <property type="match status" value="1"/>
</dbReference>
<gene>
    <name evidence="19" type="primary">trpCF</name>
    <name evidence="15" type="synonym">trpC</name>
    <name evidence="16" type="synonym">trpF</name>
    <name evidence="19" type="ORF">G7077_04950</name>
</gene>
<comment type="similarity">
    <text evidence="5">In the N-terminal section; belongs to the TrpC family.</text>
</comment>
<evidence type="ECO:0000259" key="18">
    <source>
        <dbReference type="Pfam" id="PF00697"/>
    </source>
</evidence>
<dbReference type="CDD" id="cd00405">
    <property type="entry name" value="PRAI"/>
    <property type="match status" value="1"/>
</dbReference>
<accession>A0A6G7YNM9</accession>
<evidence type="ECO:0000256" key="12">
    <source>
        <dbReference type="ARBA" id="ARBA00023239"/>
    </source>
</evidence>
<dbReference type="PROSITE" id="PS00614">
    <property type="entry name" value="IGPS"/>
    <property type="match status" value="1"/>
</dbReference>
<evidence type="ECO:0000256" key="6">
    <source>
        <dbReference type="ARBA" id="ARBA00009847"/>
    </source>
</evidence>
<dbReference type="EC" id="4.1.1.48" evidence="15"/>
<dbReference type="FunFam" id="3.20.20.70:FF:000024">
    <property type="entry name" value="Indole-3-glycerol phosphate synthase"/>
    <property type="match status" value="1"/>
</dbReference>
<comment type="pathway">
    <text evidence="4 15">Amino-acid biosynthesis; L-tryptophan biosynthesis; L-tryptophan from chorismate: step 4/5.</text>
</comment>
<dbReference type="Proteomes" id="UP000503222">
    <property type="component" value="Chromosome"/>
</dbReference>
<dbReference type="SUPFAM" id="SSF51366">
    <property type="entry name" value="Ribulose-phoshate binding barrel"/>
    <property type="match status" value="2"/>
</dbReference>
<evidence type="ECO:0000256" key="1">
    <source>
        <dbReference type="ARBA" id="ARBA00001164"/>
    </source>
</evidence>
<dbReference type="InterPro" id="IPR013798">
    <property type="entry name" value="Indole-3-glycerol_P_synth_dom"/>
</dbReference>
<proteinExistence type="inferred from homology"/>
<evidence type="ECO:0000256" key="14">
    <source>
        <dbReference type="ARBA" id="ARBA00025592"/>
    </source>
</evidence>
<dbReference type="Gene3D" id="3.20.20.70">
    <property type="entry name" value="Aldolase class I"/>
    <property type="match status" value="2"/>
</dbReference>
<comment type="similarity">
    <text evidence="16">Belongs to the TrpF family.</text>
</comment>
<evidence type="ECO:0000256" key="10">
    <source>
        <dbReference type="ARBA" id="ARBA00023141"/>
    </source>
</evidence>
<keyword evidence="12 15" id="KW-0456">Lyase</keyword>
<organism evidence="19 20">
    <name type="scientific">Sphingomonas piscis</name>
    <dbReference type="NCBI Taxonomy" id="2714943"/>
    <lineage>
        <taxon>Bacteria</taxon>
        <taxon>Pseudomonadati</taxon>
        <taxon>Pseudomonadota</taxon>
        <taxon>Alphaproteobacteria</taxon>
        <taxon>Sphingomonadales</taxon>
        <taxon>Sphingomonadaceae</taxon>
        <taxon>Sphingomonas</taxon>
    </lineage>
</organism>
<dbReference type="InterPro" id="IPR045186">
    <property type="entry name" value="Indole-3-glycerol_P_synth"/>
</dbReference>
<dbReference type="Pfam" id="PF00697">
    <property type="entry name" value="PRAI"/>
    <property type="match status" value="1"/>
</dbReference>
<dbReference type="AlphaFoldDB" id="A0A6G7YNM9"/>
<evidence type="ECO:0000313" key="19">
    <source>
        <dbReference type="EMBL" id="QIK78348.1"/>
    </source>
</evidence>
<dbReference type="InterPro" id="IPR011060">
    <property type="entry name" value="RibuloseP-bd_barrel"/>
</dbReference>
<evidence type="ECO:0000256" key="16">
    <source>
        <dbReference type="HAMAP-Rule" id="MF_00135"/>
    </source>
</evidence>
<evidence type="ECO:0000256" key="4">
    <source>
        <dbReference type="ARBA" id="ARBA00004696"/>
    </source>
</evidence>
<comment type="catalytic activity">
    <reaction evidence="1 16">
        <text>N-(5-phospho-beta-D-ribosyl)anthranilate = 1-(2-carboxyphenylamino)-1-deoxy-D-ribulose 5-phosphate</text>
        <dbReference type="Rhea" id="RHEA:21540"/>
        <dbReference type="ChEBI" id="CHEBI:18277"/>
        <dbReference type="ChEBI" id="CHEBI:58613"/>
        <dbReference type="EC" id="5.3.1.24"/>
    </reaction>
</comment>
<keyword evidence="10 15" id="KW-0057">Aromatic amino acid biosynthesis</keyword>
<evidence type="ECO:0000313" key="20">
    <source>
        <dbReference type="Proteomes" id="UP000503222"/>
    </source>
</evidence>
<dbReference type="GO" id="GO:0004425">
    <property type="term" value="F:indole-3-glycerol-phosphate synthase activity"/>
    <property type="evidence" value="ECO:0007669"/>
    <property type="project" value="UniProtKB-UniRule"/>
</dbReference>
<dbReference type="InterPro" id="IPR001468">
    <property type="entry name" value="Indole-3-GlycerolPSynthase_CS"/>
</dbReference>
<keyword evidence="9 15" id="KW-0822">Tryptophan biosynthesis</keyword>
<dbReference type="EC" id="5.3.1.24" evidence="16"/>
<dbReference type="CDD" id="cd00331">
    <property type="entry name" value="IGPS"/>
    <property type="match status" value="1"/>
</dbReference>
<dbReference type="GO" id="GO:0004640">
    <property type="term" value="F:phosphoribosylanthranilate isomerase activity"/>
    <property type="evidence" value="ECO:0007669"/>
    <property type="project" value="UniProtKB-UniRule"/>
</dbReference>
<comment type="similarity">
    <text evidence="15">Belongs to the TrpC family.</text>
</comment>
<dbReference type="HAMAP" id="MF_00135">
    <property type="entry name" value="PRAI"/>
    <property type="match status" value="1"/>
</dbReference>
<dbReference type="InterPro" id="IPR013785">
    <property type="entry name" value="Aldolase_TIM"/>
</dbReference>
<evidence type="ECO:0000256" key="11">
    <source>
        <dbReference type="ARBA" id="ARBA00023235"/>
    </source>
</evidence>
<dbReference type="PANTHER" id="PTHR22854:SF2">
    <property type="entry name" value="INDOLE-3-GLYCEROL-PHOSPHATE SYNTHASE"/>
    <property type="match status" value="1"/>
</dbReference>
<keyword evidence="11 16" id="KW-0413">Isomerase</keyword>
<evidence type="ECO:0000256" key="13">
    <source>
        <dbReference type="ARBA" id="ARBA00023268"/>
    </source>
</evidence>
<evidence type="ECO:0000256" key="3">
    <source>
        <dbReference type="ARBA" id="ARBA00004664"/>
    </source>
</evidence>
<evidence type="ECO:0000256" key="2">
    <source>
        <dbReference type="ARBA" id="ARBA00001633"/>
    </source>
</evidence>
<feature type="domain" description="Indole-3-glycerol phosphate synthase" evidence="17">
    <location>
        <begin position="9"/>
        <end position="254"/>
    </location>
</feature>
<reference evidence="19 20" key="1">
    <citation type="submission" date="2020-03" db="EMBL/GenBank/DDBJ databases">
        <title>Sphingomonas sp. nov., isolated from fish.</title>
        <authorList>
            <person name="Hyun D.-W."/>
            <person name="Bae J.-W."/>
        </authorList>
    </citation>
    <scope>NUCLEOTIDE SEQUENCE [LARGE SCALE GENOMIC DNA]</scope>
    <source>
        <strain evidence="19 20">HDW15B</strain>
    </source>
</reference>
<evidence type="ECO:0000259" key="17">
    <source>
        <dbReference type="Pfam" id="PF00218"/>
    </source>
</evidence>
<evidence type="ECO:0000256" key="15">
    <source>
        <dbReference type="HAMAP-Rule" id="MF_00134"/>
    </source>
</evidence>
<comment type="pathway">
    <text evidence="3 16">Amino-acid biosynthesis; L-tryptophan biosynthesis; L-tryptophan from chorismate: step 3/5.</text>
</comment>
<dbReference type="PANTHER" id="PTHR22854">
    <property type="entry name" value="TRYPTOPHAN BIOSYNTHESIS PROTEIN"/>
    <property type="match status" value="1"/>
</dbReference>
<dbReference type="HAMAP" id="MF_00134_B">
    <property type="entry name" value="IGPS_B"/>
    <property type="match status" value="1"/>
</dbReference>
<dbReference type="UniPathway" id="UPA00035">
    <property type="reaction ID" value="UER00042"/>
</dbReference>
<evidence type="ECO:0000256" key="9">
    <source>
        <dbReference type="ARBA" id="ARBA00022822"/>
    </source>
</evidence>
<dbReference type="InterPro" id="IPR001240">
    <property type="entry name" value="PRAI_dom"/>
</dbReference>
<dbReference type="KEGG" id="spii:G7077_04950"/>